<comment type="similarity">
    <text evidence="4 14">Belongs to the cytochrome P450 family.</text>
</comment>
<evidence type="ECO:0000313" key="16">
    <source>
        <dbReference type="Proteomes" id="UP000054217"/>
    </source>
</evidence>
<dbReference type="Proteomes" id="UP000054217">
    <property type="component" value="Unassembled WGS sequence"/>
</dbReference>
<dbReference type="InterPro" id="IPR001128">
    <property type="entry name" value="Cyt_P450"/>
</dbReference>
<gene>
    <name evidence="15" type="ORF">M404DRAFT_22250</name>
</gene>
<evidence type="ECO:0000256" key="10">
    <source>
        <dbReference type="ARBA" id="ARBA00023004"/>
    </source>
</evidence>
<dbReference type="PRINTS" id="PR00463">
    <property type="entry name" value="EP450I"/>
</dbReference>
<dbReference type="GO" id="GO:0020037">
    <property type="term" value="F:heme binding"/>
    <property type="evidence" value="ECO:0007669"/>
    <property type="project" value="InterPro"/>
</dbReference>
<dbReference type="HOGENOM" id="CLU_001570_2_3_1"/>
<dbReference type="InParanoid" id="A0A0C3PL76"/>
<evidence type="ECO:0008006" key="17">
    <source>
        <dbReference type="Google" id="ProtNLM"/>
    </source>
</evidence>
<feature type="binding site" description="axial binding residue" evidence="13">
    <location>
        <position position="462"/>
    </location>
    <ligand>
        <name>heme</name>
        <dbReference type="ChEBI" id="CHEBI:30413"/>
    </ligand>
    <ligandPart>
        <name>Fe</name>
        <dbReference type="ChEBI" id="CHEBI:18248"/>
    </ligandPart>
</feature>
<evidence type="ECO:0000256" key="2">
    <source>
        <dbReference type="ARBA" id="ARBA00004167"/>
    </source>
</evidence>
<evidence type="ECO:0000313" key="15">
    <source>
        <dbReference type="EMBL" id="KIO09034.1"/>
    </source>
</evidence>
<evidence type="ECO:0000256" key="6">
    <source>
        <dbReference type="ARBA" id="ARBA00022692"/>
    </source>
</evidence>
<dbReference type="Pfam" id="PF00067">
    <property type="entry name" value="p450"/>
    <property type="match status" value="2"/>
</dbReference>
<dbReference type="STRING" id="870435.A0A0C3PL76"/>
<evidence type="ECO:0000256" key="14">
    <source>
        <dbReference type="RuleBase" id="RU000461"/>
    </source>
</evidence>
<name>A0A0C3PL76_PISTI</name>
<dbReference type="InterPro" id="IPR050364">
    <property type="entry name" value="Cytochrome_P450_fung"/>
</dbReference>
<keyword evidence="9 14" id="KW-0560">Oxidoreductase</keyword>
<dbReference type="PROSITE" id="PS00086">
    <property type="entry name" value="CYTOCHROME_P450"/>
    <property type="match status" value="1"/>
</dbReference>
<dbReference type="Gene3D" id="1.10.630.10">
    <property type="entry name" value="Cytochrome P450"/>
    <property type="match status" value="1"/>
</dbReference>
<protein>
    <recommendedName>
        <fullName evidence="17">Cytochrome P450</fullName>
    </recommendedName>
</protein>
<comment type="subcellular location">
    <subcellularLocation>
        <location evidence="2">Membrane</location>
        <topology evidence="2">Single-pass membrane protein</topology>
    </subcellularLocation>
</comment>
<comment type="pathway">
    <text evidence="3">Secondary metabolite biosynthesis.</text>
</comment>
<keyword evidence="5 13" id="KW-0349">Heme</keyword>
<accession>A0A0C3PL76</accession>
<evidence type="ECO:0000256" key="8">
    <source>
        <dbReference type="ARBA" id="ARBA00022989"/>
    </source>
</evidence>
<reference evidence="16" key="2">
    <citation type="submission" date="2015-01" db="EMBL/GenBank/DDBJ databases">
        <title>Evolutionary Origins and Diversification of the Mycorrhizal Mutualists.</title>
        <authorList>
            <consortium name="DOE Joint Genome Institute"/>
            <consortium name="Mycorrhizal Genomics Consortium"/>
            <person name="Kohler A."/>
            <person name="Kuo A."/>
            <person name="Nagy L.G."/>
            <person name="Floudas D."/>
            <person name="Copeland A."/>
            <person name="Barry K.W."/>
            <person name="Cichocki N."/>
            <person name="Veneault-Fourrey C."/>
            <person name="LaButti K."/>
            <person name="Lindquist E.A."/>
            <person name="Lipzen A."/>
            <person name="Lundell T."/>
            <person name="Morin E."/>
            <person name="Murat C."/>
            <person name="Riley R."/>
            <person name="Ohm R."/>
            <person name="Sun H."/>
            <person name="Tunlid A."/>
            <person name="Henrissat B."/>
            <person name="Grigoriev I.V."/>
            <person name="Hibbett D.S."/>
            <person name="Martin F."/>
        </authorList>
    </citation>
    <scope>NUCLEOTIDE SEQUENCE [LARGE SCALE GENOMIC DNA]</scope>
    <source>
        <strain evidence="16">Marx 270</strain>
    </source>
</reference>
<dbReference type="GO" id="GO:0005506">
    <property type="term" value="F:iron ion binding"/>
    <property type="evidence" value="ECO:0007669"/>
    <property type="project" value="InterPro"/>
</dbReference>
<dbReference type="GO" id="GO:0004497">
    <property type="term" value="F:monooxygenase activity"/>
    <property type="evidence" value="ECO:0007669"/>
    <property type="project" value="UniProtKB-KW"/>
</dbReference>
<sequence>MEHSSLQTLTSVPPSLSIAVLCGVALSLWLAIRSKAGGLPYPPGPKGLPFIGNVLEVDLKEPHITYTRWAAQYGTWEVIYSRLLNQDFVIISSEKVARHLADQRSTIYSDRPQSPLYKLFGVDRMTFLLTYCSEWKAHRKLLHLSLKPEAVDQYQDMYLSSARRLLGNLKQNGTNFREHFHLYTGAISLELTYGRRIEGKNDPIISLATSLGVILSEETTPEKSGLLMAFPLLRYLPAWFPGLGFMHYAGPSRKMVHTLAELPYNTAKQQMESGVLPQCLVHDFLTHGEVEEASAKDAAAGVYLGLSSSIEKGYALTQWLRQPAAAESAAAILETLVLAMILYPDVQQKVHAELDAVLGKGNLPTFADRPRLPYLQAVLFELLRWQPVFPLGVPHATTTNDIYEGYYIPKGCIVIFNVWAMTRNCPDPEHFDPTRHLTSDGQVIPQARQHYGIHFGFGRRVCPGRTFAEYALWAAAATMLSSLKFEKAKDARGNYIDIKLEFTHGQARLVRFLWWPDSDLQLIVIDRTVTHYLSSAPLRTGWMIDHQTSHCIRGLFLINQSADAGHE</sequence>
<keyword evidence="10 13" id="KW-0408">Iron</keyword>
<keyword evidence="6" id="KW-0812">Transmembrane</keyword>
<organism evidence="15 16">
    <name type="scientific">Pisolithus tinctorius Marx 270</name>
    <dbReference type="NCBI Taxonomy" id="870435"/>
    <lineage>
        <taxon>Eukaryota</taxon>
        <taxon>Fungi</taxon>
        <taxon>Dikarya</taxon>
        <taxon>Basidiomycota</taxon>
        <taxon>Agaricomycotina</taxon>
        <taxon>Agaricomycetes</taxon>
        <taxon>Agaricomycetidae</taxon>
        <taxon>Boletales</taxon>
        <taxon>Sclerodermatineae</taxon>
        <taxon>Pisolithaceae</taxon>
        <taxon>Pisolithus</taxon>
    </lineage>
</organism>
<dbReference type="PANTHER" id="PTHR46300:SF2">
    <property type="entry name" value="CYTOCHROME P450 MONOOXYGENASE ALNH-RELATED"/>
    <property type="match status" value="1"/>
</dbReference>
<keyword evidence="16" id="KW-1185">Reference proteome</keyword>
<evidence type="ECO:0000256" key="12">
    <source>
        <dbReference type="ARBA" id="ARBA00023136"/>
    </source>
</evidence>
<dbReference type="GO" id="GO:0016020">
    <property type="term" value="C:membrane"/>
    <property type="evidence" value="ECO:0007669"/>
    <property type="project" value="UniProtKB-SubCell"/>
</dbReference>
<keyword evidence="12" id="KW-0472">Membrane</keyword>
<dbReference type="EMBL" id="KN831955">
    <property type="protein sequence ID" value="KIO09034.1"/>
    <property type="molecule type" value="Genomic_DNA"/>
</dbReference>
<evidence type="ECO:0000256" key="5">
    <source>
        <dbReference type="ARBA" id="ARBA00022617"/>
    </source>
</evidence>
<keyword evidence="11 14" id="KW-0503">Monooxygenase</keyword>
<dbReference type="SUPFAM" id="SSF48264">
    <property type="entry name" value="Cytochrome P450"/>
    <property type="match status" value="1"/>
</dbReference>
<dbReference type="InterPro" id="IPR002401">
    <property type="entry name" value="Cyt_P450_E_grp-I"/>
</dbReference>
<evidence type="ECO:0000256" key="13">
    <source>
        <dbReference type="PIRSR" id="PIRSR602401-1"/>
    </source>
</evidence>
<keyword evidence="7 13" id="KW-0479">Metal-binding</keyword>
<evidence type="ECO:0000256" key="1">
    <source>
        <dbReference type="ARBA" id="ARBA00001971"/>
    </source>
</evidence>
<dbReference type="AlphaFoldDB" id="A0A0C3PL76"/>
<reference evidence="15 16" key="1">
    <citation type="submission" date="2014-04" db="EMBL/GenBank/DDBJ databases">
        <authorList>
            <consortium name="DOE Joint Genome Institute"/>
            <person name="Kuo A."/>
            <person name="Kohler A."/>
            <person name="Costa M.D."/>
            <person name="Nagy L.G."/>
            <person name="Floudas D."/>
            <person name="Copeland A."/>
            <person name="Barry K.W."/>
            <person name="Cichocki N."/>
            <person name="Veneault-Fourrey C."/>
            <person name="LaButti K."/>
            <person name="Lindquist E.A."/>
            <person name="Lipzen A."/>
            <person name="Lundell T."/>
            <person name="Morin E."/>
            <person name="Murat C."/>
            <person name="Sun H."/>
            <person name="Tunlid A."/>
            <person name="Henrissat B."/>
            <person name="Grigoriev I.V."/>
            <person name="Hibbett D.S."/>
            <person name="Martin F."/>
            <person name="Nordberg H.P."/>
            <person name="Cantor M.N."/>
            <person name="Hua S.X."/>
        </authorList>
    </citation>
    <scope>NUCLEOTIDE SEQUENCE [LARGE SCALE GENOMIC DNA]</scope>
    <source>
        <strain evidence="15 16">Marx 270</strain>
    </source>
</reference>
<comment type="cofactor">
    <cofactor evidence="1 13">
        <name>heme</name>
        <dbReference type="ChEBI" id="CHEBI:30413"/>
    </cofactor>
</comment>
<evidence type="ECO:0000256" key="7">
    <source>
        <dbReference type="ARBA" id="ARBA00022723"/>
    </source>
</evidence>
<dbReference type="InterPro" id="IPR036396">
    <property type="entry name" value="Cyt_P450_sf"/>
</dbReference>
<evidence type="ECO:0000256" key="11">
    <source>
        <dbReference type="ARBA" id="ARBA00023033"/>
    </source>
</evidence>
<evidence type="ECO:0000256" key="3">
    <source>
        <dbReference type="ARBA" id="ARBA00005179"/>
    </source>
</evidence>
<dbReference type="PANTHER" id="PTHR46300">
    <property type="entry name" value="P450, PUTATIVE (EUROFUNG)-RELATED-RELATED"/>
    <property type="match status" value="1"/>
</dbReference>
<evidence type="ECO:0000256" key="9">
    <source>
        <dbReference type="ARBA" id="ARBA00023002"/>
    </source>
</evidence>
<proteinExistence type="inferred from homology"/>
<dbReference type="OrthoDB" id="2789670at2759"/>
<dbReference type="GO" id="GO:0016705">
    <property type="term" value="F:oxidoreductase activity, acting on paired donors, with incorporation or reduction of molecular oxygen"/>
    <property type="evidence" value="ECO:0007669"/>
    <property type="project" value="InterPro"/>
</dbReference>
<evidence type="ECO:0000256" key="4">
    <source>
        <dbReference type="ARBA" id="ARBA00010617"/>
    </source>
</evidence>
<keyword evidence="8" id="KW-1133">Transmembrane helix</keyword>
<dbReference type="InterPro" id="IPR017972">
    <property type="entry name" value="Cyt_P450_CS"/>
</dbReference>